<organism evidence="16 17">
    <name type="scientific">Blomia tropicalis</name>
    <name type="common">Mite</name>
    <dbReference type="NCBI Taxonomy" id="40697"/>
    <lineage>
        <taxon>Eukaryota</taxon>
        <taxon>Metazoa</taxon>
        <taxon>Ecdysozoa</taxon>
        <taxon>Arthropoda</taxon>
        <taxon>Chelicerata</taxon>
        <taxon>Arachnida</taxon>
        <taxon>Acari</taxon>
        <taxon>Acariformes</taxon>
        <taxon>Sarcoptiformes</taxon>
        <taxon>Astigmata</taxon>
        <taxon>Glycyphagoidea</taxon>
        <taxon>Echimyopodidae</taxon>
        <taxon>Blomia</taxon>
    </lineage>
</organism>
<dbReference type="PANTHER" id="PTHR45805">
    <property type="entry name" value="NUCLEAR HORMONE RECEPTOR HR3-RELATED"/>
    <property type="match status" value="1"/>
</dbReference>
<feature type="region of interest" description="Disordered" evidence="13">
    <location>
        <begin position="609"/>
        <end position="657"/>
    </location>
</feature>
<evidence type="ECO:0000256" key="10">
    <source>
        <dbReference type="ARBA" id="ARBA00055215"/>
    </source>
</evidence>
<evidence type="ECO:0000256" key="13">
    <source>
        <dbReference type="SAM" id="MobiDB-lite"/>
    </source>
</evidence>
<evidence type="ECO:0000256" key="11">
    <source>
        <dbReference type="ARBA" id="ARBA00072676"/>
    </source>
</evidence>
<evidence type="ECO:0000256" key="1">
    <source>
        <dbReference type="ARBA" id="ARBA00004123"/>
    </source>
</evidence>
<dbReference type="Gene3D" id="3.30.50.10">
    <property type="entry name" value="Erythroid Transcription Factor GATA-1, subunit A"/>
    <property type="match status" value="1"/>
</dbReference>
<evidence type="ECO:0000256" key="9">
    <source>
        <dbReference type="ARBA" id="ARBA00023242"/>
    </source>
</evidence>
<feature type="compositionally biased region" description="Low complexity" evidence="13">
    <location>
        <begin position="329"/>
        <end position="343"/>
    </location>
</feature>
<evidence type="ECO:0000256" key="4">
    <source>
        <dbReference type="ARBA" id="ARBA00022833"/>
    </source>
</evidence>
<dbReference type="SUPFAM" id="SSF57716">
    <property type="entry name" value="Glucocorticoid receptor-like (DNA-binding domain)"/>
    <property type="match status" value="1"/>
</dbReference>
<dbReference type="PRINTS" id="PR00047">
    <property type="entry name" value="STROIDFINGER"/>
</dbReference>
<gene>
    <name evidence="16" type="ORF">RDWZM_005110</name>
</gene>
<keyword evidence="2" id="KW-0479">Metal-binding</keyword>
<reference evidence="16" key="1">
    <citation type="submission" date="2022-12" db="EMBL/GenBank/DDBJ databases">
        <title>Genome assemblies of Blomia tropicalis.</title>
        <authorList>
            <person name="Cui Y."/>
        </authorList>
    </citation>
    <scope>NUCLEOTIDE SEQUENCE</scope>
    <source>
        <tissue evidence="16">Adult mites</tissue>
    </source>
</reference>
<dbReference type="GO" id="GO:0008270">
    <property type="term" value="F:zinc ion binding"/>
    <property type="evidence" value="ECO:0007669"/>
    <property type="project" value="UniProtKB-KW"/>
</dbReference>
<keyword evidence="6" id="KW-0238">DNA-binding</keyword>
<evidence type="ECO:0000313" key="17">
    <source>
        <dbReference type="Proteomes" id="UP001142055"/>
    </source>
</evidence>
<dbReference type="Pfam" id="PF00104">
    <property type="entry name" value="Hormone_recep"/>
    <property type="match status" value="1"/>
</dbReference>
<keyword evidence="5" id="KW-0805">Transcription regulation</keyword>
<feature type="region of interest" description="Disordered" evidence="13">
    <location>
        <begin position="1205"/>
        <end position="1251"/>
    </location>
</feature>
<evidence type="ECO:0000256" key="7">
    <source>
        <dbReference type="ARBA" id="ARBA00023163"/>
    </source>
</evidence>
<evidence type="ECO:0000256" key="2">
    <source>
        <dbReference type="ARBA" id="ARBA00022723"/>
    </source>
</evidence>
<dbReference type="PANTHER" id="PTHR45805:SF10">
    <property type="entry name" value="ECDYSONE-INDUCED PROTEIN 78C"/>
    <property type="match status" value="1"/>
</dbReference>
<protein>
    <recommendedName>
        <fullName evidence="11">Probable nuclear hormone receptor HR3</fullName>
    </recommendedName>
    <alternativeName>
        <fullName evidence="12">Nuclear receptor subfamily 1 group F member 4</fullName>
    </alternativeName>
</protein>
<dbReference type="Proteomes" id="UP001142055">
    <property type="component" value="Chromosome 2"/>
</dbReference>
<feature type="compositionally biased region" description="Low complexity" evidence="13">
    <location>
        <begin position="746"/>
        <end position="783"/>
    </location>
</feature>
<comment type="function">
    <text evidence="10">Putative receptor whose ligand is not yet known.</text>
</comment>
<dbReference type="EMBL" id="JAPWDV010000002">
    <property type="protein sequence ID" value="KAJ6219298.1"/>
    <property type="molecule type" value="Genomic_DNA"/>
</dbReference>
<dbReference type="CDD" id="cd07165">
    <property type="entry name" value="NR_DBD_DmE78_like"/>
    <property type="match status" value="1"/>
</dbReference>
<dbReference type="Gene3D" id="1.10.565.10">
    <property type="entry name" value="Retinoid X Receptor"/>
    <property type="match status" value="1"/>
</dbReference>
<evidence type="ECO:0000256" key="8">
    <source>
        <dbReference type="ARBA" id="ARBA00023170"/>
    </source>
</evidence>
<dbReference type="FunFam" id="3.30.50.10:FF:000003">
    <property type="entry name" value="Nuclear orphan receptor ROR-beta"/>
    <property type="match status" value="1"/>
</dbReference>
<feature type="region of interest" description="Disordered" evidence="13">
    <location>
        <begin position="876"/>
        <end position="904"/>
    </location>
</feature>
<feature type="compositionally biased region" description="Polar residues" evidence="13">
    <location>
        <begin position="583"/>
        <end position="594"/>
    </location>
</feature>
<feature type="compositionally biased region" description="Low complexity" evidence="13">
    <location>
        <begin position="647"/>
        <end position="656"/>
    </location>
</feature>
<dbReference type="PRINTS" id="PR00398">
    <property type="entry name" value="STRDHORMONER"/>
</dbReference>
<feature type="compositionally biased region" description="Low complexity" evidence="13">
    <location>
        <begin position="289"/>
        <end position="312"/>
    </location>
</feature>
<dbReference type="SMART" id="SM00399">
    <property type="entry name" value="ZnF_C4"/>
    <property type="match status" value="1"/>
</dbReference>
<evidence type="ECO:0000256" key="5">
    <source>
        <dbReference type="ARBA" id="ARBA00023015"/>
    </source>
</evidence>
<evidence type="ECO:0000259" key="14">
    <source>
        <dbReference type="PROSITE" id="PS51030"/>
    </source>
</evidence>
<accession>A0A9Q0M623</accession>
<dbReference type="GO" id="GO:0043565">
    <property type="term" value="F:sequence-specific DNA binding"/>
    <property type="evidence" value="ECO:0007669"/>
    <property type="project" value="InterPro"/>
</dbReference>
<keyword evidence="8" id="KW-0675">Receptor</keyword>
<dbReference type="GO" id="GO:0005634">
    <property type="term" value="C:nucleus"/>
    <property type="evidence" value="ECO:0007669"/>
    <property type="project" value="UniProtKB-SubCell"/>
</dbReference>
<feature type="domain" description="NR LBD" evidence="15">
    <location>
        <begin position="944"/>
        <end position="1176"/>
    </location>
</feature>
<keyword evidence="17" id="KW-1185">Reference proteome</keyword>
<evidence type="ECO:0000259" key="15">
    <source>
        <dbReference type="PROSITE" id="PS51843"/>
    </source>
</evidence>
<dbReference type="PROSITE" id="PS00031">
    <property type="entry name" value="NUCLEAR_REC_DBD_1"/>
    <property type="match status" value="1"/>
</dbReference>
<dbReference type="Pfam" id="PF00105">
    <property type="entry name" value="zf-C4"/>
    <property type="match status" value="1"/>
</dbReference>
<dbReference type="PROSITE" id="PS51843">
    <property type="entry name" value="NR_LBD"/>
    <property type="match status" value="1"/>
</dbReference>
<dbReference type="GO" id="GO:0003700">
    <property type="term" value="F:DNA-binding transcription factor activity"/>
    <property type="evidence" value="ECO:0007669"/>
    <property type="project" value="InterPro"/>
</dbReference>
<dbReference type="SMART" id="SM00430">
    <property type="entry name" value="HOLI"/>
    <property type="match status" value="1"/>
</dbReference>
<keyword evidence="4" id="KW-0862">Zinc</keyword>
<comment type="subcellular location">
    <subcellularLocation>
        <location evidence="1">Nucleus</location>
    </subcellularLocation>
</comment>
<name>A0A9Q0M623_BLOTA</name>
<dbReference type="InterPro" id="IPR001723">
    <property type="entry name" value="Nuclear_hrmn_rcpt"/>
</dbReference>
<dbReference type="InterPro" id="IPR013088">
    <property type="entry name" value="Znf_NHR/GATA"/>
</dbReference>
<feature type="region of interest" description="Disordered" evidence="13">
    <location>
        <begin position="544"/>
        <end position="596"/>
    </location>
</feature>
<evidence type="ECO:0000256" key="3">
    <source>
        <dbReference type="ARBA" id="ARBA00022771"/>
    </source>
</evidence>
<dbReference type="AlphaFoldDB" id="A0A9Q0M623"/>
<evidence type="ECO:0000313" key="16">
    <source>
        <dbReference type="EMBL" id="KAJ6219298.1"/>
    </source>
</evidence>
<keyword evidence="3" id="KW-0863">Zinc-finger</keyword>
<dbReference type="PROSITE" id="PS51030">
    <property type="entry name" value="NUCLEAR_REC_DBD_2"/>
    <property type="match status" value="1"/>
</dbReference>
<feature type="compositionally biased region" description="Low complexity" evidence="13">
    <location>
        <begin position="555"/>
        <end position="582"/>
    </location>
</feature>
<feature type="region of interest" description="Disordered" evidence="13">
    <location>
        <begin position="280"/>
        <end position="343"/>
    </location>
</feature>
<evidence type="ECO:0000256" key="6">
    <source>
        <dbReference type="ARBA" id="ARBA00023125"/>
    </source>
</evidence>
<feature type="compositionally biased region" description="Basic and acidic residues" evidence="13">
    <location>
        <begin position="881"/>
        <end position="892"/>
    </location>
</feature>
<sequence>MSSTEPDMEKPLVDTGTMVLTTNVNCQSLNAQQLHDNLVERSYSESVGDTILLQTVNFDPNLFDGLNLDLDGTTCPTIGVSSINDDGIDNDDLDRLDSDNALLTGQLNLLDNLDLQMLKSQQSTSQQEQQQSYLNSSEPLVSSTTTIFYDKDQSETINSDSIDLKYFDSSADSIDIDSKSIMLLSGETSDQSSQQHQTDQLVTLVPAPPTPTIESKMTTQTIATTTLAQIRGFATSNEKVYFTSGPLPPNMTTLSLANMKVVGQNVVAIFSDPDSEAKQQSVSGVTIGQAQHQQQLPAQQQQQQHQQQQQQPTRLIIIEDSTKTDHHQSASSSNTTNVTATSATTIRTSQTSIANDKELQNAISNNKNDAVLIPNHNQCKSAPKVREPTTPSHFFFVYLISEMMKKTVTTFQNVTKIILSPPIISSTSCVPDQTGLNDANGYMNGSGGYSCLPYGPGPGGGGGGGGQIKMTTTDDIYGNGFIQSTAYYNLDQQLSHLDDLKKTNHMSSSSYVHHGSTAGQHSATSPIYTNITCSMNIGGDLHHSPFGKDDPFDPSSMYGSSSSSSSSTNSTPNNNGTSASSTPITNTNGSSSLSPIMCVPDSPPIVTSNSVGYHSGSSASTCSSSSVASSRHSMSSPSSQHNHHQHPQQQQQSTPHRNMCIAKKSSIGSPPSHHTTIINSNYELKREMAESSGLNLNGAPYGTKSRAGRKVYFRFGRSLSSVVVAIIPHLPAHTVRNVNVRSLKFGGTNNGNNGNIGSSTNGLNSNTNTTSTTGNNNNNGDSNQFTDADSNSGTPNSKSFVPCKVCGDKASGYHYGVTSCEGCKGFFRRSIQKQIEYRCLRDGKCLIIRLNRNRCQYCRFKKCLAVGMSRDSVRYGRVPKKSKEKERLEEKANGVTQAEADQSSAAAEIDSKDLALYDTILTISQAHHANCSYTDDKIKGLSKKPIFVITSHIKLESNGDDQCSSSPDIGSVSESMETQKVELWEQLALLITPCIQRVVEFAKRIPGFSDLTQDDQLILVKLGFFEVWLVHISKTVDFVDNTLTFADGSFLNRKQLELMFDCEFVGTLFHLMSGLNNLALNDTEIGLFSAIILLQSDRPQIYDIKAINKIQENVVEALKVQTNRNHSNDTQTFHKLMLKINELRALGSSHSLHLQWFRSNWLRLKLPPLFAEIFDIPKGNGTFVSMVPTVQQSSLTPDSNQIQQQVSLQQTSTSQPPTSSVSHHQHQQTQMQTPSSNQSQTNSNTIDNSNL</sequence>
<evidence type="ECO:0000256" key="12">
    <source>
        <dbReference type="ARBA" id="ARBA00077334"/>
    </source>
</evidence>
<proteinExistence type="predicted"/>
<keyword evidence="9" id="KW-0539">Nucleus</keyword>
<feature type="compositionally biased region" description="Polar residues" evidence="13">
    <location>
        <begin position="784"/>
        <end position="796"/>
    </location>
</feature>
<dbReference type="InterPro" id="IPR035500">
    <property type="entry name" value="NHR-like_dom_sf"/>
</dbReference>
<dbReference type="InterPro" id="IPR001628">
    <property type="entry name" value="Znf_hrmn_rcpt"/>
</dbReference>
<dbReference type="InterPro" id="IPR000536">
    <property type="entry name" value="Nucl_hrmn_rcpt_lig-bd"/>
</dbReference>
<feature type="region of interest" description="Disordered" evidence="13">
    <location>
        <begin position="746"/>
        <end position="796"/>
    </location>
</feature>
<feature type="domain" description="Nuclear receptor" evidence="14">
    <location>
        <begin position="800"/>
        <end position="875"/>
    </location>
</feature>
<dbReference type="SUPFAM" id="SSF48508">
    <property type="entry name" value="Nuclear receptor ligand-binding domain"/>
    <property type="match status" value="1"/>
</dbReference>
<feature type="compositionally biased region" description="Low complexity" evidence="13">
    <location>
        <begin position="614"/>
        <end position="640"/>
    </location>
</feature>
<comment type="caution">
    <text evidence="16">The sequence shown here is derived from an EMBL/GenBank/DDBJ whole genome shotgun (WGS) entry which is preliminary data.</text>
</comment>
<keyword evidence="7" id="KW-0804">Transcription</keyword>